<dbReference type="PATRIC" id="fig|1328313.3.peg.42"/>
<dbReference type="STRING" id="1328313.DS2_00195"/>
<reference evidence="2 3" key="1">
    <citation type="journal article" date="2014" name="Genome Announc.">
        <title>Draft Genome Sequence of the Agar-Degrading Bacterium Catenovulum sp. Strain DS-2, Isolated from Intestines of Haliotis diversicolor.</title>
        <authorList>
            <person name="Shan D."/>
            <person name="Li X."/>
            <person name="Gu Z."/>
            <person name="Wei G."/>
            <person name="Gao Z."/>
            <person name="Shao Z."/>
        </authorList>
    </citation>
    <scope>NUCLEOTIDE SEQUENCE [LARGE SCALE GENOMIC DNA]</scope>
    <source>
        <strain evidence="2 3">DS-2</strain>
    </source>
</reference>
<dbReference type="OrthoDB" id="9782977at2"/>
<evidence type="ECO:0000259" key="1">
    <source>
        <dbReference type="Pfam" id="PF05618"/>
    </source>
</evidence>
<name>W7QSV8_9ALTE</name>
<proteinExistence type="predicted"/>
<dbReference type="eggNOG" id="COG4067">
    <property type="taxonomic scope" value="Bacteria"/>
</dbReference>
<comment type="caution">
    <text evidence="2">The sequence shown here is derived from an EMBL/GenBank/DDBJ whole genome shotgun (WGS) entry which is preliminary data.</text>
</comment>
<dbReference type="SUPFAM" id="SSF50630">
    <property type="entry name" value="Acid proteases"/>
    <property type="match status" value="1"/>
</dbReference>
<dbReference type="PANTHER" id="PTHR38037">
    <property type="entry name" value="ZN_PROTEASE DOMAIN-CONTAINING PROTEIN"/>
    <property type="match status" value="1"/>
</dbReference>
<dbReference type="InterPro" id="IPR021109">
    <property type="entry name" value="Peptidase_aspartic_dom_sf"/>
</dbReference>
<feature type="domain" description="Retropepsin-like aspartic endopeptidase" evidence="1">
    <location>
        <begin position="8"/>
        <end position="141"/>
    </location>
</feature>
<evidence type="ECO:0000313" key="3">
    <source>
        <dbReference type="Proteomes" id="UP000019276"/>
    </source>
</evidence>
<organism evidence="2 3">
    <name type="scientific">Catenovulum agarivorans DS-2</name>
    <dbReference type="NCBI Taxonomy" id="1328313"/>
    <lineage>
        <taxon>Bacteria</taxon>
        <taxon>Pseudomonadati</taxon>
        <taxon>Pseudomonadota</taxon>
        <taxon>Gammaproteobacteria</taxon>
        <taxon>Alteromonadales</taxon>
        <taxon>Alteromonadaceae</taxon>
        <taxon>Catenovulum</taxon>
    </lineage>
</organism>
<dbReference type="Pfam" id="PF05618">
    <property type="entry name" value="Zn_protease"/>
    <property type="match status" value="1"/>
</dbReference>
<dbReference type="Proteomes" id="UP000019276">
    <property type="component" value="Unassembled WGS sequence"/>
</dbReference>
<keyword evidence="3" id="KW-1185">Reference proteome</keyword>
<protein>
    <submittedName>
        <fullName evidence="2">Transglutaminase</fullName>
    </submittedName>
</protein>
<dbReference type="EMBL" id="ARZY01000001">
    <property type="protein sequence ID" value="EWH12097.1"/>
    <property type="molecule type" value="Genomic_DNA"/>
</dbReference>
<dbReference type="PANTHER" id="PTHR38037:SF2">
    <property type="entry name" value="ATP-DEPENDENT ZINC PROTEASE DOMAIN-CONTAINING PROTEIN-RELATED"/>
    <property type="match status" value="1"/>
</dbReference>
<accession>W7QSV8</accession>
<dbReference type="InterPro" id="IPR008503">
    <property type="entry name" value="Asp_endopeptidase"/>
</dbReference>
<sequence length="145" mass="16543">MSQDKLLIGALEIANLPELGISDLKIRVDTGAQTSSLHVDNIRTVKKNGKPWVKFDIHPNLYNVDEVIRTEAKLKDVRWIKSSNGSRQQRYVIETLFQIGQREWPIQITLTDRSDMTYLMLFGREGMGSHVLVDPSQTFICGENN</sequence>
<dbReference type="AlphaFoldDB" id="W7QSV8"/>
<gene>
    <name evidence="2" type="ORF">DS2_00195</name>
</gene>
<evidence type="ECO:0000313" key="2">
    <source>
        <dbReference type="EMBL" id="EWH12097.1"/>
    </source>
</evidence>
<dbReference type="RefSeq" id="WP_035012558.1">
    <property type="nucleotide sequence ID" value="NZ_ARZY01000001.1"/>
</dbReference>
<dbReference type="Gene3D" id="2.40.70.10">
    <property type="entry name" value="Acid Proteases"/>
    <property type="match status" value="1"/>
</dbReference>